<dbReference type="EMBL" id="CYZA01000001">
    <property type="protein sequence ID" value="CUN41537.1"/>
    <property type="molecule type" value="Genomic_DNA"/>
</dbReference>
<evidence type="ECO:0000313" key="3">
    <source>
        <dbReference type="Proteomes" id="UP000095447"/>
    </source>
</evidence>
<keyword evidence="1" id="KW-0472">Membrane</keyword>
<organism evidence="2 3">
    <name type="scientific">Blautia obeum</name>
    <dbReference type="NCBI Taxonomy" id="40520"/>
    <lineage>
        <taxon>Bacteria</taxon>
        <taxon>Bacillati</taxon>
        <taxon>Bacillota</taxon>
        <taxon>Clostridia</taxon>
        <taxon>Lachnospirales</taxon>
        <taxon>Lachnospiraceae</taxon>
        <taxon>Blautia</taxon>
    </lineage>
</organism>
<gene>
    <name evidence="2" type="ORF">ERS852395_00259</name>
</gene>
<evidence type="ECO:0000313" key="2">
    <source>
        <dbReference type="EMBL" id="CUN41537.1"/>
    </source>
</evidence>
<dbReference type="Pfam" id="PF09548">
    <property type="entry name" value="Spore_III_AB"/>
    <property type="match status" value="1"/>
</dbReference>
<dbReference type="RefSeq" id="WP_022380846.1">
    <property type="nucleotide sequence ID" value="NZ_CYZA01000001.1"/>
</dbReference>
<feature type="transmembrane region" description="Helical" evidence="1">
    <location>
        <begin position="6"/>
        <end position="26"/>
    </location>
</feature>
<keyword evidence="1" id="KW-0812">Transmembrane</keyword>
<feature type="transmembrane region" description="Helical" evidence="1">
    <location>
        <begin position="155"/>
        <end position="171"/>
    </location>
</feature>
<reference evidence="2 3" key="1">
    <citation type="submission" date="2015-09" db="EMBL/GenBank/DDBJ databases">
        <authorList>
            <consortium name="Pathogen Informatics"/>
        </authorList>
    </citation>
    <scope>NUCLEOTIDE SEQUENCE [LARGE SCALE GENOMIC DNA]</scope>
    <source>
        <strain evidence="2 3">2789STDY5608838</strain>
    </source>
</reference>
<keyword evidence="1" id="KW-1133">Transmembrane helix</keyword>
<dbReference type="Proteomes" id="UP000095447">
    <property type="component" value="Unassembled WGS sequence"/>
</dbReference>
<name>A0A173WSQ7_9FIRM</name>
<accession>A0A173WSQ7</accession>
<dbReference type="AlphaFoldDB" id="A0A173WSQ7"/>
<proteinExistence type="predicted"/>
<dbReference type="InterPro" id="IPR014198">
    <property type="entry name" value="Spore_III_AB"/>
</dbReference>
<evidence type="ECO:0000256" key="1">
    <source>
        <dbReference type="SAM" id="Phobius"/>
    </source>
</evidence>
<protein>
    <submittedName>
        <fullName evidence="2">Stage III sporulation protein SpoAB</fullName>
    </submittedName>
</protein>
<dbReference type="PROSITE" id="PS51257">
    <property type="entry name" value="PROKAR_LIPOPROTEIN"/>
    <property type="match status" value="1"/>
</dbReference>
<sequence length="172" mass="19831">MLRTVGLCVIVISGVGCGFAMSNELGRRKKMMEMILRMIILLRGEIRYGNKSLYDAFTGASGKLEGKYREFFILTAQKMKEKTGDSFGTIFRESAGKCLDLDCLLQEERDRFYSLGDQLGYLGLDMQLKQMDLMEKETEYAIRELRKDFCEKRKLYRSMGILGGIFVAVFFW</sequence>